<name>A0A9W7E3A2_9STRA</name>
<evidence type="ECO:0000256" key="5">
    <source>
        <dbReference type="ARBA" id="ARBA00022898"/>
    </source>
</evidence>
<dbReference type="EC" id="2.8.1.7" evidence="3"/>
<dbReference type="InterPro" id="IPR015422">
    <property type="entry name" value="PyrdxlP-dep_Trfase_small"/>
</dbReference>
<keyword evidence="5" id="KW-0663">Pyridoxal phosphate</keyword>
<evidence type="ECO:0000256" key="4">
    <source>
        <dbReference type="ARBA" id="ARBA00022679"/>
    </source>
</evidence>
<comment type="similarity">
    <text evidence="2">Belongs to the class-V pyridoxal-phosphate-dependent aminotransferase family. Csd subfamily.</text>
</comment>
<comment type="caution">
    <text evidence="10">The sequence shown here is derived from an EMBL/GenBank/DDBJ whole genome shotgun (WGS) entry which is preliminary data.</text>
</comment>
<dbReference type="CDD" id="cd06453">
    <property type="entry name" value="SufS_like"/>
    <property type="match status" value="1"/>
</dbReference>
<dbReference type="GO" id="GO:0006534">
    <property type="term" value="P:cysteine metabolic process"/>
    <property type="evidence" value="ECO:0007669"/>
    <property type="project" value="InterPro"/>
</dbReference>
<dbReference type="NCBIfam" id="TIGR01979">
    <property type="entry name" value="sufS"/>
    <property type="match status" value="1"/>
</dbReference>
<evidence type="ECO:0000256" key="1">
    <source>
        <dbReference type="ARBA" id="ARBA00001933"/>
    </source>
</evidence>
<evidence type="ECO:0000313" key="11">
    <source>
        <dbReference type="Proteomes" id="UP001165082"/>
    </source>
</evidence>
<dbReference type="Gene3D" id="3.90.1150.10">
    <property type="entry name" value="Aspartate Aminotransferase, domain 1"/>
    <property type="match status" value="1"/>
</dbReference>
<evidence type="ECO:0000313" key="10">
    <source>
        <dbReference type="EMBL" id="GMH64233.1"/>
    </source>
</evidence>
<keyword evidence="4" id="KW-0808">Transferase</keyword>
<dbReference type="PANTHER" id="PTHR43586:SF8">
    <property type="entry name" value="CYSTEINE DESULFURASE 1, CHLOROPLASTIC"/>
    <property type="match status" value="1"/>
</dbReference>
<reference evidence="10" key="1">
    <citation type="submission" date="2022-07" db="EMBL/GenBank/DDBJ databases">
        <title>Genome analysis of Parmales, a sister group of diatoms, reveals the evolutionary specialization of diatoms from phago-mixotrophs to photoautotrophs.</title>
        <authorList>
            <person name="Ban H."/>
            <person name="Sato S."/>
            <person name="Yoshikawa S."/>
            <person name="Kazumasa Y."/>
            <person name="Nakamura Y."/>
            <person name="Ichinomiya M."/>
            <person name="Saitoh K."/>
            <person name="Sato N."/>
            <person name="Blanc-Mathieu R."/>
            <person name="Endo H."/>
            <person name="Kuwata A."/>
            <person name="Ogata H."/>
        </authorList>
    </citation>
    <scope>NUCLEOTIDE SEQUENCE</scope>
</reference>
<evidence type="ECO:0000256" key="6">
    <source>
        <dbReference type="ARBA" id="ARBA00050776"/>
    </source>
</evidence>
<proteinExistence type="inferred from homology"/>
<evidence type="ECO:0000256" key="3">
    <source>
        <dbReference type="ARBA" id="ARBA00012239"/>
    </source>
</evidence>
<organism evidence="10 11">
    <name type="scientific">Triparma retinervis</name>
    <dbReference type="NCBI Taxonomy" id="2557542"/>
    <lineage>
        <taxon>Eukaryota</taxon>
        <taxon>Sar</taxon>
        <taxon>Stramenopiles</taxon>
        <taxon>Ochrophyta</taxon>
        <taxon>Bolidophyceae</taxon>
        <taxon>Parmales</taxon>
        <taxon>Triparmaceae</taxon>
        <taxon>Triparma</taxon>
    </lineage>
</organism>
<dbReference type="GO" id="GO:0030170">
    <property type="term" value="F:pyridoxal phosphate binding"/>
    <property type="evidence" value="ECO:0007669"/>
    <property type="project" value="InterPro"/>
</dbReference>
<dbReference type="EMBL" id="BRXZ01001169">
    <property type="protein sequence ID" value="GMH64233.1"/>
    <property type="molecule type" value="Genomic_DNA"/>
</dbReference>
<dbReference type="PANTHER" id="PTHR43586">
    <property type="entry name" value="CYSTEINE DESULFURASE"/>
    <property type="match status" value="1"/>
</dbReference>
<gene>
    <name evidence="10" type="ORF">TrRE_jg5252</name>
</gene>
<dbReference type="InterPro" id="IPR020578">
    <property type="entry name" value="Aminotrans_V_PyrdxlP_BS"/>
</dbReference>
<dbReference type="AlphaFoldDB" id="A0A9W7E3A2"/>
<sequence length="442" mass="48206">MKKPCVLGIPSLFSFMILLSALLPLAPALQAPSSVRQNFPLITSPTSPVYLDSSATSQKPTFVMDKMREYEMTTNSNVHRGAHRLSREATDMYEAARDKLATFINAPSRRGVIFTSGATHSLNLLAKTLGPTLEDGDEIILSVMEHHSNIVPWQMLRDFGGVDVKIKWCNLDSEGGTLDYDHLATLVTPRTKVISIVHTSNTLGCTTDTKKIASIKADHAHPDCVYVVDGCQSLPHMKVDVQDMGCDFYVASSHKMCGPTGVGLLWGREELLDSLNPFFGGGEMIDEVTIEGSTYAALPGKFEAGTPCISQAIGFGFAIDYLNSIGGMDKVHDYEKKLGSYLHSKLSAVEGVKIYGPSNPEERSALCAFSVDGIHVSDIASFLDLENVAVRAGHHCTQPLHTYLGISHTARASCYVYNDEADVDIFVEKLRETIEFFKSTGS</sequence>
<feature type="signal peptide" evidence="8">
    <location>
        <begin position="1"/>
        <end position="28"/>
    </location>
</feature>
<comment type="catalytic activity">
    <reaction evidence="6">
        <text>(sulfur carrier)-H + L-cysteine = (sulfur carrier)-SH + L-alanine</text>
        <dbReference type="Rhea" id="RHEA:43892"/>
        <dbReference type="Rhea" id="RHEA-COMP:14737"/>
        <dbReference type="Rhea" id="RHEA-COMP:14739"/>
        <dbReference type="ChEBI" id="CHEBI:29917"/>
        <dbReference type="ChEBI" id="CHEBI:35235"/>
        <dbReference type="ChEBI" id="CHEBI:57972"/>
        <dbReference type="ChEBI" id="CHEBI:64428"/>
        <dbReference type="EC" id="2.8.1.7"/>
    </reaction>
</comment>
<feature type="chain" id="PRO_5040889677" description="cysteine desulfurase" evidence="8">
    <location>
        <begin position="29"/>
        <end position="442"/>
    </location>
</feature>
<dbReference type="PROSITE" id="PS00595">
    <property type="entry name" value="AA_TRANSFER_CLASS_5"/>
    <property type="match status" value="1"/>
</dbReference>
<keyword evidence="11" id="KW-1185">Reference proteome</keyword>
<dbReference type="GO" id="GO:0031071">
    <property type="term" value="F:cysteine desulfurase activity"/>
    <property type="evidence" value="ECO:0007669"/>
    <property type="project" value="UniProtKB-EC"/>
</dbReference>
<dbReference type="Gene3D" id="3.40.640.10">
    <property type="entry name" value="Type I PLP-dependent aspartate aminotransferase-like (Major domain)"/>
    <property type="match status" value="1"/>
</dbReference>
<dbReference type="Proteomes" id="UP001165082">
    <property type="component" value="Unassembled WGS sequence"/>
</dbReference>
<protein>
    <recommendedName>
        <fullName evidence="3">cysteine desulfurase</fullName>
        <ecNumber evidence="3">2.8.1.7</ecNumber>
    </recommendedName>
</protein>
<feature type="domain" description="Aminotransferase class V" evidence="9">
    <location>
        <begin position="49"/>
        <end position="426"/>
    </location>
</feature>
<comment type="cofactor">
    <cofactor evidence="1 7">
        <name>pyridoxal 5'-phosphate</name>
        <dbReference type="ChEBI" id="CHEBI:597326"/>
    </cofactor>
</comment>
<dbReference type="InterPro" id="IPR015424">
    <property type="entry name" value="PyrdxlP-dep_Trfase"/>
</dbReference>
<dbReference type="Pfam" id="PF00266">
    <property type="entry name" value="Aminotran_5"/>
    <property type="match status" value="1"/>
</dbReference>
<dbReference type="OrthoDB" id="420046at2759"/>
<dbReference type="InterPro" id="IPR010970">
    <property type="entry name" value="Cys_dSase_SufS"/>
</dbReference>
<evidence type="ECO:0000256" key="7">
    <source>
        <dbReference type="RuleBase" id="RU004504"/>
    </source>
</evidence>
<dbReference type="InterPro" id="IPR015421">
    <property type="entry name" value="PyrdxlP-dep_Trfase_major"/>
</dbReference>
<accession>A0A9W7E3A2</accession>
<evidence type="ECO:0000259" key="9">
    <source>
        <dbReference type="Pfam" id="PF00266"/>
    </source>
</evidence>
<dbReference type="SUPFAM" id="SSF53383">
    <property type="entry name" value="PLP-dependent transferases"/>
    <property type="match status" value="1"/>
</dbReference>
<keyword evidence="8" id="KW-0732">Signal</keyword>
<evidence type="ECO:0000256" key="8">
    <source>
        <dbReference type="SAM" id="SignalP"/>
    </source>
</evidence>
<evidence type="ECO:0000256" key="2">
    <source>
        <dbReference type="ARBA" id="ARBA00010447"/>
    </source>
</evidence>
<dbReference type="InterPro" id="IPR000192">
    <property type="entry name" value="Aminotrans_V_dom"/>
</dbReference>